<dbReference type="InterPro" id="IPR016064">
    <property type="entry name" value="NAD/diacylglycerol_kinase_sf"/>
</dbReference>
<dbReference type="Gene3D" id="3.40.50.10330">
    <property type="entry name" value="Probable inorganic polyphosphate/atp-NAD kinase, domain 1"/>
    <property type="match status" value="1"/>
</dbReference>
<dbReference type="OrthoDB" id="3853857at2759"/>
<dbReference type="InParanoid" id="A0A1J7JVU2"/>
<proteinExistence type="predicted"/>
<dbReference type="GO" id="GO:0046512">
    <property type="term" value="P:sphingosine biosynthetic process"/>
    <property type="evidence" value="ECO:0007669"/>
    <property type="project" value="TreeGrafter"/>
</dbReference>
<feature type="region of interest" description="Disordered" evidence="1">
    <location>
        <begin position="1"/>
        <end position="20"/>
    </location>
</feature>
<gene>
    <name evidence="3" type="ORF">CONLIGDRAFT_244269</name>
</gene>
<dbReference type="PANTHER" id="PTHR12358">
    <property type="entry name" value="SPHINGOSINE KINASE"/>
    <property type="match status" value="1"/>
</dbReference>
<name>A0A1J7JVU2_9PEZI</name>
<dbReference type="InterPro" id="IPR001206">
    <property type="entry name" value="Diacylglycerol_kinase_cat_dom"/>
</dbReference>
<dbReference type="STRING" id="1408157.A0A1J7JVU2"/>
<evidence type="ECO:0000313" key="3">
    <source>
        <dbReference type="EMBL" id="OIW31874.1"/>
    </source>
</evidence>
<evidence type="ECO:0000259" key="2">
    <source>
        <dbReference type="PROSITE" id="PS50146"/>
    </source>
</evidence>
<dbReference type="Pfam" id="PF00781">
    <property type="entry name" value="DAGK_cat"/>
    <property type="match status" value="1"/>
</dbReference>
<dbReference type="GO" id="GO:0001727">
    <property type="term" value="F:lipid kinase activity"/>
    <property type="evidence" value="ECO:0007669"/>
    <property type="project" value="TreeGrafter"/>
</dbReference>
<evidence type="ECO:0000313" key="4">
    <source>
        <dbReference type="Proteomes" id="UP000182658"/>
    </source>
</evidence>
<sequence>MSKNHSSIPEPNENDVPDVKSARFVKYVDGELFLQSERGDSEESTGQLKETNIVFIVQQTQQRSGQEGNHHIYSLAEESTGSPFRLLSCVVTNTLPQHILDKYLLTKVPDHLVCDETHRLTVVVSTNSGLCQAEAFYQQVLRHLLGALGLAGETEWSKPKDQAKYELILTTSDQTVKDLGKQLSESQARTIILLSGDGGVVDLLNGAGSAPSSGVPRPAIALLPLGTGNALFHSLHRPLYAAAPAGPSHLVLGLRTLFAGVTAPLPTFEASFAPGARLISYEHGAASEGAEEQRLAVSRLVGAIVASYGFHASLVWESDTPAYRKHGAKRFHMAAEELLRLGHGYEVDVEVRGPGAGPDEWRRLGGEGERFGYVLATLVSSLEKTFRISPASEPLDGKLRLVTFGDVGGEKTMDVMKAAYDNGRHVGMKWTLEDGREENVGYEEVEEVRVTVREEDARWRKVCIDGTIVELPPNAGWMRVRRSPELRFDVVVDRAVV</sequence>
<dbReference type="Proteomes" id="UP000182658">
    <property type="component" value="Unassembled WGS sequence"/>
</dbReference>
<dbReference type="GO" id="GO:0005737">
    <property type="term" value="C:cytoplasm"/>
    <property type="evidence" value="ECO:0007669"/>
    <property type="project" value="TreeGrafter"/>
</dbReference>
<keyword evidence="4" id="KW-1185">Reference proteome</keyword>
<dbReference type="Gene3D" id="2.60.200.40">
    <property type="match status" value="1"/>
</dbReference>
<protein>
    <recommendedName>
        <fullName evidence="2">DAGKc domain-containing protein</fullName>
    </recommendedName>
</protein>
<evidence type="ECO:0000256" key="1">
    <source>
        <dbReference type="SAM" id="MobiDB-lite"/>
    </source>
</evidence>
<dbReference type="GO" id="GO:0016020">
    <property type="term" value="C:membrane"/>
    <property type="evidence" value="ECO:0007669"/>
    <property type="project" value="TreeGrafter"/>
</dbReference>
<dbReference type="PROSITE" id="PS50146">
    <property type="entry name" value="DAGK"/>
    <property type="match status" value="1"/>
</dbReference>
<dbReference type="InterPro" id="IPR050187">
    <property type="entry name" value="Lipid_Phosphate_FormReg"/>
</dbReference>
<dbReference type="PANTHER" id="PTHR12358:SF108">
    <property type="entry name" value="DAGKC DOMAIN-CONTAINING PROTEIN"/>
    <property type="match status" value="1"/>
</dbReference>
<dbReference type="EMBL" id="KV875095">
    <property type="protein sequence ID" value="OIW31874.1"/>
    <property type="molecule type" value="Genomic_DNA"/>
</dbReference>
<feature type="domain" description="DAGKc" evidence="2">
    <location>
        <begin position="115"/>
        <end position="274"/>
    </location>
</feature>
<organism evidence="3 4">
    <name type="scientific">Coniochaeta ligniaria NRRL 30616</name>
    <dbReference type="NCBI Taxonomy" id="1408157"/>
    <lineage>
        <taxon>Eukaryota</taxon>
        <taxon>Fungi</taxon>
        <taxon>Dikarya</taxon>
        <taxon>Ascomycota</taxon>
        <taxon>Pezizomycotina</taxon>
        <taxon>Sordariomycetes</taxon>
        <taxon>Sordariomycetidae</taxon>
        <taxon>Coniochaetales</taxon>
        <taxon>Coniochaetaceae</taxon>
        <taxon>Coniochaeta</taxon>
    </lineage>
</organism>
<dbReference type="SUPFAM" id="SSF111331">
    <property type="entry name" value="NAD kinase/diacylglycerol kinase-like"/>
    <property type="match status" value="1"/>
</dbReference>
<reference evidence="3 4" key="1">
    <citation type="submission" date="2016-10" db="EMBL/GenBank/DDBJ databases">
        <title>Draft genome sequence of Coniochaeta ligniaria NRRL30616, a lignocellulolytic fungus for bioabatement of inhibitors in plant biomass hydrolysates.</title>
        <authorList>
            <consortium name="DOE Joint Genome Institute"/>
            <person name="Jimenez D.J."/>
            <person name="Hector R.E."/>
            <person name="Riley R."/>
            <person name="Sun H."/>
            <person name="Grigoriev I.V."/>
            <person name="Van Elsas J.D."/>
            <person name="Nichols N.N."/>
        </authorList>
    </citation>
    <scope>NUCLEOTIDE SEQUENCE [LARGE SCALE GENOMIC DNA]</scope>
    <source>
        <strain evidence="3 4">NRRL 30616</strain>
    </source>
</reference>
<accession>A0A1J7JVU2</accession>
<dbReference type="InterPro" id="IPR017438">
    <property type="entry name" value="ATP-NAD_kinase_N"/>
</dbReference>
<dbReference type="AlphaFoldDB" id="A0A1J7JVU2"/>